<organism evidence="2 3">
    <name type="scientific">Sphingobacterium corticis</name>
    <dbReference type="NCBI Taxonomy" id="1812823"/>
    <lineage>
        <taxon>Bacteria</taxon>
        <taxon>Pseudomonadati</taxon>
        <taxon>Bacteroidota</taxon>
        <taxon>Sphingobacteriia</taxon>
        <taxon>Sphingobacteriales</taxon>
        <taxon>Sphingobacteriaceae</taxon>
        <taxon>Sphingobacterium</taxon>
    </lineage>
</organism>
<feature type="chain" id="PRO_5047227373" evidence="1">
    <location>
        <begin position="28"/>
        <end position="238"/>
    </location>
</feature>
<evidence type="ECO:0000313" key="3">
    <source>
        <dbReference type="Proteomes" id="UP001597393"/>
    </source>
</evidence>
<name>A0ABW5NLI0_9SPHI</name>
<dbReference type="RefSeq" id="WP_380870129.1">
    <property type="nucleotide sequence ID" value="NZ_JBHUMA010000007.1"/>
</dbReference>
<dbReference type="Proteomes" id="UP001597393">
    <property type="component" value="Unassembled WGS sequence"/>
</dbReference>
<feature type="signal peptide" evidence="1">
    <location>
        <begin position="1"/>
        <end position="27"/>
    </location>
</feature>
<evidence type="ECO:0000313" key="2">
    <source>
        <dbReference type="EMBL" id="MFD2599991.1"/>
    </source>
</evidence>
<keyword evidence="3" id="KW-1185">Reference proteome</keyword>
<dbReference type="PROSITE" id="PS51257">
    <property type="entry name" value="PROKAR_LIPOPROTEIN"/>
    <property type="match status" value="1"/>
</dbReference>
<comment type="caution">
    <text evidence="2">The sequence shown here is derived from an EMBL/GenBank/DDBJ whole genome shotgun (WGS) entry which is preliminary data.</text>
</comment>
<keyword evidence="1" id="KW-0732">Signal</keyword>
<reference evidence="3" key="1">
    <citation type="journal article" date="2019" name="Int. J. Syst. Evol. Microbiol.">
        <title>The Global Catalogue of Microorganisms (GCM) 10K type strain sequencing project: providing services to taxonomists for standard genome sequencing and annotation.</title>
        <authorList>
            <consortium name="The Broad Institute Genomics Platform"/>
            <consortium name="The Broad Institute Genome Sequencing Center for Infectious Disease"/>
            <person name="Wu L."/>
            <person name="Ma J."/>
        </authorList>
    </citation>
    <scope>NUCLEOTIDE SEQUENCE [LARGE SCALE GENOMIC DNA]</scope>
    <source>
        <strain evidence="3">KCTC 42248</strain>
    </source>
</reference>
<proteinExistence type="predicted"/>
<gene>
    <name evidence="2" type="ORF">ACFSQ3_13630</name>
</gene>
<accession>A0ABW5NLI0</accession>
<sequence>MKSLRQTKLFSTIIAFSLFGLTMTSCSNDDDIIEPVKEGIQRSEITFTQVTGAAYPHGDHFHGLADAKDSTAIVVKFDANGEATENGHLHLDAEAVYRLDLKAWDHTGREVAADFIANETTANNYKAFLIGGDFILNPNTTNETGAIFQPRETVYGDGVAVTGAAGVGTTGILSYFSAGHDNADKSRDVTFVLRKLQPEVKSKITRLDWNKNDYANLFAGENVLELKFEIHAEHDHNH</sequence>
<protein>
    <submittedName>
        <fullName evidence="2">Uncharacterized protein</fullName>
    </submittedName>
</protein>
<evidence type="ECO:0000256" key="1">
    <source>
        <dbReference type="SAM" id="SignalP"/>
    </source>
</evidence>
<dbReference type="EMBL" id="JBHUMA010000007">
    <property type="protein sequence ID" value="MFD2599991.1"/>
    <property type="molecule type" value="Genomic_DNA"/>
</dbReference>